<dbReference type="SMART" id="SM00355">
    <property type="entry name" value="ZnF_C2H2"/>
    <property type="match status" value="8"/>
</dbReference>
<reference evidence="23 24" key="1">
    <citation type="journal article" date="2021" name="G3 (Bethesda)">
        <title>Improved contiguity of the threespine stickleback genome using long-read sequencing.</title>
        <authorList>
            <person name="Nath S."/>
            <person name="Shaw D.E."/>
            <person name="White M.A."/>
        </authorList>
    </citation>
    <scope>NUCLEOTIDE SEQUENCE [LARGE SCALE GENOMIC DNA]</scope>
    <source>
        <strain evidence="23 24">Lake Benthic</strain>
    </source>
</reference>
<dbReference type="PANTHER" id="PTHR23233:SF46">
    <property type="entry name" value="SAL-LIKE PROTEIN 3"/>
    <property type="match status" value="1"/>
</dbReference>
<evidence type="ECO:0000313" key="24">
    <source>
        <dbReference type="Proteomes" id="UP000007635"/>
    </source>
</evidence>
<dbReference type="GO" id="GO:0007507">
    <property type="term" value="P:heart development"/>
    <property type="evidence" value="ECO:0007669"/>
    <property type="project" value="UniProtKB-ARBA"/>
</dbReference>
<dbReference type="AlphaFoldDB" id="A0AAQ4NUD4"/>
<sequence length="1057" mass="114785">MLLDDADSGNESRSGSEETHVCEKCCAEFFKWSDFCEHLKSCTKNPLVLIVNDNENTPNPSLEYPTELSPGDDIPEPATLNGVNVLEKEDEPMEMELSPEKNMDHEETDLTSPDPEGSLPQLDDVVSSTLTDYAMPSTNVTLETLHGTRVAVAQFSQSVRAAVGSGVSTMAIPMILDQLMALQQQQIHQLQLIEQIRSQVALMNRQSASQPALNHHHSNVAGKQGPVSSCGPTVASQLQLHNFITPPVHQLPVRLPATLGGQALPRSSTTPPSLNHSSLLSSASSLPLIPHSSPNSVIFPNPLASIAATANALDPLSALMKHRKGKPPNVSVFDTKPSSEDPFFKHKCRFCAKVFGSDSALQIHLRSHTGERPFKCNICGNRFSTKGNLKVHFQRHKEKYPHIQMNPYPVPEYLDNVPTSSGIPYGMSLPPEKPVTTWLDSKPVLPTAPTSIGLQLPPTLPSMMGGFGESPSLTPLNRSPQRPSPPLSECASLSPNILIDSDQFKAKFPFGGLLDSMQTSETSKLQQLVENIDKKMTDPNQCVICHRVLSCQSALKMHYRIHTGERPFKCKICGRAFTTKGNLKTHFGVHRSKPPLRVQHSCPICQKKFTNAVVLQQHIRMHMGGQISNTPVPEGLQEMDNDLSFDEKSLDAMSTYDDDLLDEMEQAMEDEVDFREGDVDPCKPYSPDCSPPTSIISSIAAMENQMKMIDSTANMTRSFGQKPTQNGSNFGGETDCFATDSLSALGDAEGQSLGSPAFSESSGSMQNLSPAHSHSESQRSPAAFNNVNNSRAMTLDESQDNNASGLATVKSEKSETPSPLSAPEGTGALDLTATQPGRHFIKEESHFSMLFLNRDRGSNMSPSINPMLQHNCHSCGKNFSSASALQIHERTHTGEKPFACSICGRAFTTKGNLKVHMGTHMWNNAPARRGRRLSVENPMALLGGDAMKFSEMFQKDLAARAMNVDPGFWNQYAAAITNGLAMKNNEISVIQNGGITQLPVSLGGTGITSLGAMAGGMDRVHTGSSPPMTGLEKAGMDVGVGRPFSRFMEENKEIGIN</sequence>
<dbReference type="PROSITE" id="PS00028">
    <property type="entry name" value="ZINC_FINGER_C2H2_1"/>
    <property type="match status" value="7"/>
</dbReference>
<evidence type="ECO:0000256" key="2">
    <source>
        <dbReference type="ARBA" id="ARBA00022491"/>
    </source>
</evidence>
<evidence type="ECO:0000256" key="13">
    <source>
        <dbReference type="ARBA" id="ARBA00023242"/>
    </source>
</evidence>
<feature type="region of interest" description="Disordered" evidence="21">
    <location>
        <begin position="807"/>
        <end position="831"/>
    </location>
</feature>
<feature type="region of interest" description="Disordered" evidence="21">
    <location>
        <begin position="91"/>
        <end position="120"/>
    </location>
</feature>
<dbReference type="GO" id="GO:0045944">
    <property type="term" value="P:positive regulation of transcription by RNA polymerase II"/>
    <property type="evidence" value="ECO:0007669"/>
    <property type="project" value="UniProtKB-ARBA"/>
</dbReference>
<comment type="subcellular location">
    <subcellularLocation>
        <location evidence="1">Nucleus</location>
    </subcellularLocation>
</comment>
<evidence type="ECO:0000256" key="7">
    <source>
        <dbReference type="ARBA" id="ARBA00022771"/>
    </source>
</evidence>
<evidence type="ECO:0000256" key="17">
    <source>
        <dbReference type="ARBA" id="ARBA00062861"/>
    </source>
</evidence>
<keyword evidence="5" id="KW-0479">Metal-binding</keyword>
<dbReference type="GO" id="GO:0035295">
    <property type="term" value="P:tube development"/>
    <property type="evidence" value="ECO:0007669"/>
    <property type="project" value="UniProtKB-ARBA"/>
</dbReference>
<keyword evidence="7 20" id="KW-0863">Zinc-finger</keyword>
<evidence type="ECO:0000256" key="11">
    <source>
        <dbReference type="ARBA" id="ARBA00023125"/>
    </source>
</evidence>
<evidence type="ECO:0000256" key="6">
    <source>
        <dbReference type="ARBA" id="ARBA00022737"/>
    </source>
</evidence>
<feature type="region of interest" description="Disordered" evidence="21">
    <location>
        <begin position="56"/>
        <end position="79"/>
    </location>
</feature>
<keyword evidence="10" id="KW-0805">Transcription regulation</keyword>
<evidence type="ECO:0000256" key="4">
    <source>
        <dbReference type="ARBA" id="ARBA00022553"/>
    </source>
</evidence>
<evidence type="ECO:0000256" key="16">
    <source>
        <dbReference type="ARBA" id="ARBA00053244"/>
    </source>
</evidence>
<dbReference type="CDD" id="cd20908">
    <property type="entry name" value="SUF4-like"/>
    <property type="match status" value="1"/>
</dbReference>
<dbReference type="InterPro" id="IPR036236">
    <property type="entry name" value="Znf_C2H2_sf"/>
</dbReference>
<comment type="function">
    <text evidence="16">Transcriptional repressor involved in organogenesis. Plays an essential role in ureteric bud invasion during kidney development.</text>
</comment>
<feature type="domain" description="C2H2-type" evidence="22">
    <location>
        <begin position="600"/>
        <end position="627"/>
    </location>
</feature>
<evidence type="ECO:0000256" key="5">
    <source>
        <dbReference type="ARBA" id="ARBA00022723"/>
    </source>
</evidence>
<dbReference type="InterPro" id="IPR013087">
    <property type="entry name" value="Znf_C2H2_type"/>
</dbReference>
<dbReference type="FunFam" id="3.30.160.60:FF:000961">
    <property type="entry name" value="Spalt like transcription factor 3"/>
    <property type="match status" value="1"/>
</dbReference>
<feature type="domain" description="C2H2-type" evidence="22">
    <location>
        <begin position="870"/>
        <end position="897"/>
    </location>
</feature>
<dbReference type="PROSITE" id="PS50157">
    <property type="entry name" value="ZINC_FINGER_C2H2_2"/>
    <property type="match status" value="7"/>
</dbReference>
<dbReference type="Proteomes" id="UP000007635">
    <property type="component" value="Chromosome XX"/>
</dbReference>
<evidence type="ECO:0000256" key="10">
    <source>
        <dbReference type="ARBA" id="ARBA00023015"/>
    </source>
</evidence>
<dbReference type="GO" id="GO:0003337">
    <property type="term" value="P:mesenchymal to epithelial transition involved in metanephros morphogenesis"/>
    <property type="evidence" value="ECO:0007669"/>
    <property type="project" value="UniProtKB-ARBA"/>
</dbReference>
<comment type="subunit">
    <text evidence="17">May associate with NuRD histone deacetylase complex (HDAC). Interacts with components of HDAC complex including HDAC1, HDAC2, RBBP4, RBPP7, MTA1 and MTA2. Interacts with CCNQ. Interacts with NSD2 (via PHD-type zinc fingers 1, 2 and 3).</text>
</comment>
<dbReference type="FunFam" id="3.30.160.60:FF:000689">
    <property type="entry name" value="Spalt like transcription factor 1"/>
    <property type="match status" value="1"/>
</dbReference>
<keyword evidence="9" id="KW-0832">Ubl conjugation</keyword>
<keyword evidence="4" id="KW-0597">Phosphoprotein</keyword>
<dbReference type="GO" id="GO:0008270">
    <property type="term" value="F:zinc ion binding"/>
    <property type="evidence" value="ECO:0007669"/>
    <property type="project" value="UniProtKB-KW"/>
</dbReference>
<dbReference type="GO" id="GO:0021772">
    <property type="term" value="P:olfactory bulb development"/>
    <property type="evidence" value="ECO:0007669"/>
    <property type="project" value="UniProtKB-ARBA"/>
</dbReference>
<dbReference type="FunFam" id="3.30.160.60:FF:000215">
    <property type="entry name" value="Spalt-like transcription factor 3"/>
    <property type="match status" value="1"/>
</dbReference>
<feature type="domain" description="C2H2-type" evidence="22">
    <location>
        <begin position="346"/>
        <end position="373"/>
    </location>
</feature>
<feature type="domain" description="C2H2-type" evidence="22">
    <location>
        <begin position="898"/>
        <end position="925"/>
    </location>
</feature>
<dbReference type="GeneTree" id="ENSGT00940000159356"/>
<comment type="similarity">
    <text evidence="15">Belongs to the sal C2H2-type zinc-finger protein family.</text>
</comment>
<evidence type="ECO:0000256" key="18">
    <source>
        <dbReference type="ARBA" id="ARBA00069282"/>
    </source>
</evidence>
<feature type="compositionally biased region" description="Polar residues" evidence="21">
    <location>
        <begin position="471"/>
        <end position="481"/>
    </location>
</feature>
<evidence type="ECO:0000256" key="3">
    <source>
        <dbReference type="ARBA" id="ARBA00022499"/>
    </source>
</evidence>
<evidence type="ECO:0000259" key="22">
    <source>
        <dbReference type="PROSITE" id="PS50157"/>
    </source>
</evidence>
<dbReference type="Gene3D" id="3.30.160.60">
    <property type="entry name" value="Classic Zinc Finger"/>
    <property type="match status" value="6"/>
</dbReference>
<evidence type="ECO:0000256" key="1">
    <source>
        <dbReference type="ARBA" id="ARBA00004123"/>
    </source>
</evidence>
<name>A0AAQ4NUD4_GASAC</name>
<dbReference type="GO" id="GO:0000122">
    <property type="term" value="P:negative regulation of transcription by RNA polymerase II"/>
    <property type="evidence" value="ECO:0007669"/>
    <property type="project" value="UniProtKB-ARBA"/>
</dbReference>
<keyword evidence="2" id="KW-0678">Repressor</keyword>
<dbReference type="InterPro" id="IPR051565">
    <property type="entry name" value="Sal_C2H2-zinc-finger"/>
</dbReference>
<feature type="region of interest" description="Disordered" evidence="21">
    <location>
        <begin position="747"/>
        <end position="782"/>
    </location>
</feature>
<evidence type="ECO:0000256" key="15">
    <source>
        <dbReference type="ARBA" id="ARBA00038474"/>
    </source>
</evidence>
<dbReference type="FunFam" id="3.30.160.60:FF:000025">
    <property type="entry name" value="Spalt-like transcription factor 1"/>
    <property type="match status" value="1"/>
</dbReference>
<evidence type="ECO:0000256" key="12">
    <source>
        <dbReference type="ARBA" id="ARBA00023163"/>
    </source>
</evidence>
<dbReference type="FunFam" id="3.30.160.60:FF:000079">
    <property type="entry name" value="Spalt-like transcription factor 3"/>
    <property type="match status" value="1"/>
</dbReference>
<comment type="function">
    <text evidence="14">Probable transcription factor.</text>
</comment>
<reference evidence="23" key="2">
    <citation type="submission" date="2025-08" db="UniProtKB">
        <authorList>
            <consortium name="Ensembl"/>
        </authorList>
    </citation>
    <scope>IDENTIFICATION</scope>
</reference>
<dbReference type="Pfam" id="PF00096">
    <property type="entry name" value="zf-C2H2"/>
    <property type="match status" value="5"/>
</dbReference>
<organism evidence="23 24">
    <name type="scientific">Gasterosteus aculeatus aculeatus</name>
    <name type="common">three-spined stickleback</name>
    <dbReference type="NCBI Taxonomy" id="481459"/>
    <lineage>
        <taxon>Eukaryota</taxon>
        <taxon>Metazoa</taxon>
        <taxon>Chordata</taxon>
        <taxon>Craniata</taxon>
        <taxon>Vertebrata</taxon>
        <taxon>Euteleostomi</taxon>
        <taxon>Actinopterygii</taxon>
        <taxon>Neopterygii</taxon>
        <taxon>Teleostei</taxon>
        <taxon>Neoteleostei</taxon>
        <taxon>Acanthomorphata</taxon>
        <taxon>Eupercaria</taxon>
        <taxon>Perciformes</taxon>
        <taxon>Cottioidei</taxon>
        <taxon>Gasterosteales</taxon>
        <taxon>Gasterosteidae</taxon>
        <taxon>Gasterosteus</taxon>
    </lineage>
</organism>
<dbReference type="GO" id="GO:0009966">
    <property type="term" value="P:regulation of signal transduction"/>
    <property type="evidence" value="ECO:0007669"/>
    <property type="project" value="UniProtKB-ARBA"/>
</dbReference>
<evidence type="ECO:0000256" key="20">
    <source>
        <dbReference type="PROSITE-ProRule" id="PRU00042"/>
    </source>
</evidence>
<evidence type="ECO:0000256" key="19">
    <source>
        <dbReference type="ARBA" id="ARBA00069284"/>
    </source>
</evidence>
<dbReference type="PANTHER" id="PTHR23233">
    <property type="entry name" value="SAL-LIKE PROTEIN"/>
    <property type="match status" value="1"/>
</dbReference>
<proteinExistence type="inferred from homology"/>
<keyword evidence="12" id="KW-0804">Transcription</keyword>
<keyword evidence="13" id="KW-0539">Nucleus</keyword>
<dbReference type="GO" id="GO:0005654">
    <property type="term" value="C:nucleoplasm"/>
    <property type="evidence" value="ECO:0007669"/>
    <property type="project" value="UniProtKB-ARBA"/>
</dbReference>
<feature type="compositionally biased region" description="Polar residues" evidence="21">
    <location>
        <begin position="752"/>
        <end position="782"/>
    </location>
</feature>
<protein>
    <recommendedName>
        <fullName evidence="18">Sal-like protein 1</fullName>
    </recommendedName>
    <alternativeName>
        <fullName evidence="19">Sal-like protein 3</fullName>
    </alternativeName>
</protein>
<dbReference type="GO" id="GO:0000978">
    <property type="term" value="F:RNA polymerase II cis-regulatory region sequence-specific DNA binding"/>
    <property type="evidence" value="ECO:0007669"/>
    <property type="project" value="TreeGrafter"/>
</dbReference>
<dbReference type="GO" id="GO:0000981">
    <property type="term" value="F:DNA-binding transcription factor activity, RNA polymerase II-specific"/>
    <property type="evidence" value="ECO:0007669"/>
    <property type="project" value="TreeGrafter"/>
</dbReference>
<dbReference type="Ensembl" id="ENSGACT00000038082.1">
    <property type="protein sequence ID" value="ENSGACP00000030265.1"/>
    <property type="gene ID" value="ENSGACG00000005503.2"/>
</dbReference>
<keyword evidence="11" id="KW-0238">DNA-binding</keyword>
<evidence type="ECO:0000256" key="14">
    <source>
        <dbReference type="ARBA" id="ARBA00037260"/>
    </source>
</evidence>
<dbReference type="GO" id="GO:0000792">
    <property type="term" value="C:heterochromatin"/>
    <property type="evidence" value="ECO:0007669"/>
    <property type="project" value="UniProtKB-ARBA"/>
</dbReference>
<keyword evidence="8" id="KW-0862">Zinc</keyword>
<accession>A0AAQ4NUD4</accession>
<dbReference type="SUPFAM" id="SSF57667">
    <property type="entry name" value="beta-beta-alpha zinc fingers"/>
    <property type="match status" value="4"/>
</dbReference>
<feature type="domain" description="C2H2-type" evidence="22">
    <location>
        <begin position="374"/>
        <end position="401"/>
    </location>
</feature>
<evidence type="ECO:0000256" key="21">
    <source>
        <dbReference type="SAM" id="MobiDB-lite"/>
    </source>
</evidence>
<keyword evidence="6" id="KW-0677">Repeat</keyword>
<reference evidence="23" key="3">
    <citation type="submission" date="2025-09" db="UniProtKB">
        <authorList>
            <consortium name="Ensembl"/>
        </authorList>
    </citation>
    <scope>IDENTIFICATION</scope>
</reference>
<evidence type="ECO:0000256" key="9">
    <source>
        <dbReference type="ARBA" id="ARBA00022843"/>
    </source>
</evidence>
<feature type="region of interest" description="Disordered" evidence="21">
    <location>
        <begin position="464"/>
        <end position="489"/>
    </location>
</feature>
<feature type="domain" description="C2H2-type" evidence="22">
    <location>
        <begin position="568"/>
        <end position="595"/>
    </location>
</feature>
<evidence type="ECO:0000313" key="23">
    <source>
        <dbReference type="Ensembl" id="ENSGACP00000030265.1"/>
    </source>
</evidence>
<evidence type="ECO:0000256" key="8">
    <source>
        <dbReference type="ARBA" id="ARBA00022833"/>
    </source>
</evidence>
<feature type="domain" description="C2H2-type" evidence="22">
    <location>
        <begin position="540"/>
        <end position="567"/>
    </location>
</feature>
<keyword evidence="3" id="KW-1017">Isopeptide bond</keyword>
<keyword evidence="24" id="KW-1185">Reference proteome</keyword>
<dbReference type="FunFam" id="3.30.160.60:FF:000260">
    <property type="entry name" value="Spalt-like transcription factor 1"/>
    <property type="match status" value="1"/>
</dbReference>